<dbReference type="Proteomes" id="UP000316649">
    <property type="component" value="Unassembled WGS sequence"/>
</dbReference>
<name>A0A557S4U2_9GAMM</name>
<proteinExistence type="predicted"/>
<comment type="caution">
    <text evidence="1">The sequence shown here is derived from an EMBL/GenBank/DDBJ whole genome shotgun (WGS) entry which is preliminary data.</text>
</comment>
<evidence type="ECO:0000313" key="2">
    <source>
        <dbReference type="Proteomes" id="UP000316649"/>
    </source>
</evidence>
<evidence type="ECO:0000313" key="1">
    <source>
        <dbReference type="EMBL" id="TVO72436.1"/>
    </source>
</evidence>
<dbReference type="AlphaFoldDB" id="A0A557S4U2"/>
<protein>
    <recommendedName>
        <fullName evidence="3">Glycosyltransferase family 1 protein</fullName>
    </recommendedName>
</protein>
<evidence type="ECO:0008006" key="3">
    <source>
        <dbReference type="Google" id="ProtNLM"/>
    </source>
</evidence>
<dbReference type="RefSeq" id="WP_144359440.1">
    <property type="nucleotide sequence ID" value="NZ_VMNH01000016.1"/>
</dbReference>
<organism evidence="1 2">
    <name type="scientific">Sedimenticola selenatireducens</name>
    <dbReference type="NCBI Taxonomy" id="191960"/>
    <lineage>
        <taxon>Bacteria</taxon>
        <taxon>Pseudomonadati</taxon>
        <taxon>Pseudomonadota</taxon>
        <taxon>Gammaproteobacteria</taxon>
        <taxon>Chromatiales</taxon>
        <taxon>Sedimenticolaceae</taxon>
        <taxon>Sedimenticola</taxon>
    </lineage>
</organism>
<dbReference type="EMBL" id="VMNH01000016">
    <property type="protein sequence ID" value="TVO72436.1"/>
    <property type="molecule type" value="Genomic_DNA"/>
</dbReference>
<reference evidence="1 2" key="1">
    <citation type="submission" date="2019-07" db="EMBL/GenBank/DDBJ databases">
        <title>The pathways for chlorine oxyanion respiration interact through the shared metabolite chlorate.</title>
        <authorList>
            <person name="Barnum T.P."/>
            <person name="Cheng Y."/>
            <person name="Hill K.A."/>
            <person name="Lucas L.N."/>
            <person name="Carlson H.K."/>
            <person name="Coates J.D."/>
        </authorList>
    </citation>
    <scope>NUCLEOTIDE SEQUENCE [LARGE SCALE GENOMIC DNA]</scope>
    <source>
        <strain evidence="1 2">BK-1</strain>
    </source>
</reference>
<gene>
    <name evidence="1" type="ORF">FHP88_12635</name>
</gene>
<keyword evidence="2" id="KW-1185">Reference proteome</keyword>
<dbReference type="OrthoDB" id="8641800at2"/>
<sequence length="420" mass="48614">MRILILYDKYSTFTNTVFDHLDSFSEYSSAEVFYYQPGDDLSTVSLEYFDAVVIHYSLRIPLGQLTAELYHKLNLYAGLKVLFVQDEYDYTDTVRKAIHDLEIGLVFTCVPEKYIDTVYPSKEFTSTCFVNNLTGYIPASLANEKRYSAIRDRPIFVGYRGRSLPFWYGDLGQEKFLIAQFMKGECRRRAIASDIEWEDKNRIYGGKWVDFLSSCKATLGTESGSNVFDDSGKIREKVNEILRRNSKANYAYVRKLVFGGENEVLIMNQISPRFFESIALKTGLILYEGEYSGILEPYKHFIPLRKDHENIDEVFQLLIDDTYMQAMVDRAYEDIIESDKYSYSSFIKMVDSYISNAVGSCVQKSSILPPPPCFTVRPQRVRITRLRSGLTRVWSYIPYPLRNSFRPLARRVAELVSRSD</sequence>
<accession>A0A557S4U2</accession>